<sequence>MEHSSQRLYFDSFFGGNFSSMLWKLSEISNVYQKKKKSRALASL</sequence>
<dbReference type="AlphaFoldDB" id="A0A0E9RG89"/>
<accession>A0A0E9RG89</accession>
<proteinExistence type="predicted"/>
<organism evidence="1">
    <name type="scientific">Anguilla anguilla</name>
    <name type="common">European freshwater eel</name>
    <name type="synonym">Muraena anguilla</name>
    <dbReference type="NCBI Taxonomy" id="7936"/>
    <lineage>
        <taxon>Eukaryota</taxon>
        <taxon>Metazoa</taxon>
        <taxon>Chordata</taxon>
        <taxon>Craniata</taxon>
        <taxon>Vertebrata</taxon>
        <taxon>Euteleostomi</taxon>
        <taxon>Actinopterygii</taxon>
        <taxon>Neopterygii</taxon>
        <taxon>Teleostei</taxon>
        <taxon>Anguilliformes</taxon>
        <taxon>Anguillidae</taxon>
        <taxon>Anguilla</taxon>
    </lineage>
</organism>
<evidence type="ECO:0000313" key="1">
    <source>
        <dbReference type="EMBL" id="JAH28119.1"/>
    </source>
</evidence>
<protein>
    <submittedName>
        <fullName evidence="1">Uncharacterized protein</fullName>
    </submittedName>
</protein>
<reference evidence="1" key="1">
    <citation type="submission" date="2014-11" db="EMBL/GenBank/DDBJ databases">
        <authorList>
            <person name="Amaro Gonzalez C."/>
        </authorList>
    </citation>
    <scope>NUCLEOTIDE SEQUENCE</scope>
</reference>
<dbReference type="EMBL" id="GBXM01080458">
    <property type="protein sequence ID" value="JAH28119.1"/>
    <property type="molecule type" value="Transcribed_RNA"/>
</dbReference>
<reference evidence="1" key="2">
    <citation type="journal article" date="2015" name="Fish Shellfish Immunol.">
        <title>Early steps in the European eel (Anguilla anguilla)-Vibrio vulnificus interaction in the gills: Role of the RtxA13 toxin.</title>
        <authorList>
            <person name="Callol A."/>
            <person name="Pajuelo D."/>
            <person name="Ebbesson L."/>
            <person name="Teles M."/>
            <person name="MacKenzie S."/>
            <person name="Amaro C."/>
        </authorList>
    </citation>
    <scope>NUCLEOTIDE SEQUENCE</scope>
</reference>
<name>A0A0E9RG89_ANGAN</name>